<dbReference type="SUPFAM" id="SSF111369">
    <property type="entry name" value="HlyD-like secretion proteins"/>
    <property type="match status" value="1"/>
</dbReference>
<dbReference type="Gene3D" id="2.40.50.100">
    <property type="match status" value="1"/>
</dbReference>
<dbReference type="NCBIfam" id="TIGR01730">
    <property type="entry name" value="RND_mfp"/>
    <property type="match status" value="1"/>
</dbReference>
<dbReference type="PANTHER" id="PTHR30469:SF38">
    <property type="entry name" value="HLYD FAMILY SECRETION PROTEIN"/>
    <property type="match status" value="1"/>
</dbReference>
<dbReference type="InterPro" id="IPR058637">
    <property type="entry name" value="YknX-like_C"/>
</dbReference>
<keyword evidence="3" id="KW-0732">Signal</keyword>
<keyword evidence="2" id="KW-0175">Coiled coil</keyword>
<dbReference type="InterPro" id="IPR006143">
    <property type="entry name" value="RND_pump_MFP"/>
</dbReference>
<accession>A0ABW4XRB1</accession>
<proteinExistence type="inferred from homology"/>
<dbReference type="Gene3D" id="2.40.30.170">
    <property type="match status" value="1"/>
</dbReference>
<dbReference type="RefSeq" id="WP_345340523.1">
    <property type="nucleotide sequence ID" value="NZ_BAABLI010000015.1"/>
</dbReference>
<organism evidence="6 7">
    <name type="scientific">Corallincola platygyrae</name>
    <dbReference type="NCBI Taxonomy" id="1193278"/>
    <lineage>
        <taxon>Bacteria</taxon>
        <taxon>Pseudomonadati</taxon>
        <taxon>Pseudomonadota</taxon>
        <taxon>Gammaproteobacteria</taxon>
        <taxon>Alteromonadales</taxon>
        <taxon>Psychromonadaceae</taxon>
        <taxon>Corallincola</taxon>
    </lineage>
</organism>
<evidence type="ECO:0000256" key="1">
    <source>
        <dbReference type="ARBA" id="ARBA00009477"/>
    </source>
</evidence>
<keyword evidence="7" id="KW-1185">Reference proteome</keyword>
<evidence type="ECO:0000259" key="5">
    <source>
        <dbReference type="Pfam" id="PF25989"/>
    </source>
</evidence>
<dbReference type="Gene3D" id="2.40.420.20">
    <property type="match status" value="1"/>
</dbReference>
<dbReference type="InterPro" id="IPR058647">
    <property type="entry name" value="BSH_CzcB-like"/>
</dbReference>
<reference evidence="7" key="1">
    <citation type="journal article" date="2019" name="Int. J. Syst. Evol. Microbiol.">
        <title>The Global Catalogue of Microorganisms (GCM) 10K type strain sequencing project: providing services to taxonomists for standard genome sequencing and annotation.</title>
        <authorList>
            <consortium name="The Broad Institute Genomics Platform"/>
            <consortium name="The Broad Institute Genome Sequencing Center for Infectious Disease"/>
            <person name="Wu L."/>
            <person name="Ma J."/>
        </authorList>
    </citation>
    <scope>NUCLEOTIDE SEQUENCE [LARGE SCALE GENOMIC DNA]</scope>
    <source>
        <strain evidence="7">CGMCC 1.10992</strain>
    </source>
</reference>
<feature type="domain" description="CzcB-like barrel-sandwich hybrid" evidence="4">
    <location>
        <begin position="54"/>
        <end position="189"/>
    </location>
</feature>
<feature type="signal peptide" evidence="3">
    <location>
        <begin position="1"/>
        <end position="21"/>
    </location>
</feature>
<sequence>MKVCKLLAATMLLTVFGSAQAELPPASVWLATAEQQQMQSQLWLPGSVASRHDAEIAAEISGRLTWIAEVGTQVKEGEVIARIDDSYLLLELEAAEASIARLEAQLTFLDKKLARFIEVARSQGTSQNELDELTSSRDMAVQELVEAKVSRAQIQHRLTRSKVKAPYEGMVVSREQQRGEYTDVGEDLVRLVQISQREVRVQAPLSVASYLKKGDSVLVRYLEKDILVSVRTLIPVGDDRSRTMELRLALEQTDWPVGAAVRVALPNSEPTDVIAVPRDALVLRGKQRYVFSVDDEGKAVRIEVDTGIADGDQIQVIGDVGEGQRVVIRGAERLQPGQAVKIENQLAQAEKSANIDS</sequence>
<evidence type="ECO:0000259" key="4">
    <source>
        <dbReference type="Pfam" id="PF25973"/>
    </source>
</evidence>
<dbReference type="Proteomes" id="UP001597380">
    <property type="component" value="Unassembled WGS sequence"/>
</dbReference>
<dbReference type="Pfam" id="PF25989">
    <property type="entry name" value="YknX_C"/>
    <property type="match status" value="1"/>
</dbReference>
<evidence type="ECO:0000313" key="7">
    <source>
        <dbReference type="Proteomes" id="UP001597380"/>
    </source>
</evidence>
<protein>
    <submittedName>
        <fullName evidence="6">Efflux RND transporter periplasmic adaptor subunit</fullName>
    </submittedName>
</protein>
<comment type="similarity">
    <text evidence="1">Belongs to the membrane fusion protein (MFP) (TC 8.A.1) family.</text>
</comment>
<feature type="domain" description="YknX-like C-terminal permuted SH3-like" evidence="5">
    <location>
        <begin position="273"/>
        <end position="342"/>
    </location>
</feature>
<evidence type="ECO:0000256" key="3">
    <source>
        <dbReference type="SAM" id="SignalP"/>
    </source>
</evidence>
<evidence type="ECO:0000313" key="6">
    <source>
        <dbReference type="EMBL" id="MFD2097360.1"/>
    </source>
</evidence>
<feature type="coiled-coil region" evidence="2">
    <location>
        <begin position="92"/>
        <end position="119"/>
    </location>
</feature>
<name>A0ABW4XRB1_9GAMM</name>
<dbReference type="EMBL" id="JBHUHT010000017">
    <property type="protein sequence ID" value="MFD2097360.1"/>
    <property type="molecule type" value="Genomic_DNA"/>
</dbReference>
<comment type="caution">
    <text evidence="6">The sequence shown here is derived from an EMBL/GenBank/DDBJ whole genome shotgun (WGS) entry which is preliminary data.</text>
</comment>
<dbReference type="Pfam" id="PF25973">
    <property type="entry name" value="BSH_CzcB"/>
    <property type="match status" value="1"/>
</dbReference>
<evidence type="ECO:0000256" key="2">
    <source>
        <dbReference type="SAM" id="Coils"/>
    </source>
</evidence>
<gene>
    <name evidence="6" type="ORF">ACFSJ3_15285</name>
</gene>
<dbReference type="PANTHER" id="PTHR30469">
    <property type="entry name" value="MULTIDRUG RESISTANCE PROTEIN MDTA"/>
    <property type="match status" value="1"/>
</dbReference>
<dbReference type="Gene3D" id="1.10.287.470">
    <property type="entry name" value="Helix hairpin bin"/>
    <property type="match status" value="1"/>
</dbReference>
<feature type="chain" id="PRO_5046087239" evidence="3">
    <location>
        <begin position="22"/>
        <end position="357"/>
    </location>
</feature>